<evidence type="ECO:0000313" key="1">
    <source>
        <dbReference type="EMBL" id="EAZ94011.1"/>
    </source>
</evidence>
<comment type="caution">
    <text evidence="1">The sequence shown here is derived from an EMBL/GenBank/DDBJ whole genome shotgun (WGS) entry which is preliminary data.</text>
</comment>
<gene>
    <name evidence="1" type="ORF">CY0110_19487</name>
</gene>
<name>A3IJM9_9CHRO</name>
<accession>A3IJM9</accession>
<proteinExistence type="predicted"/>
<evidence type="ECO:0000313" key="2">
    <source>
        <dbReference type="Proteomes" id="UP000003781"/>
    </source>
</evidence>
<sequence>MTDNHFNVFIRDINSLGLINTLDLID</sequence>
<protein>
    <submittedName>
        <fullName evidence="1">Uncharacterized protein</fullName>
    </submittedName>
</protein>
<dbReference type="EMBL" id="AAXW01000002">
    <property type="protein sequence ID" value="EAZ94011.1"/>
    <property type="molecule type" value="Genomic_DNA"/>
</dbReference>
<organism evidence="1 2">
    <name type="scientific">Crocosphaera chwakensis CCY0110</name>
    <dbReference type="NCBI Taxonomy" id="391612"/>
    <lineage>
        <taxon>Bacteria</taxon>
        <taxon>Bacillati</taxon>
        <taxon>Cyanobacteriota</taxon>
        <taxon>Cyanophyceae</taxon>
        <taxon>Oscillatoriophycideae</taxon>
        <taxon>Chroococcales</taxon>
        <taxon>Aphanothecaceae</taxon>
        <taxon>Crocosphaera</taxon>
        <taxon>Crocosphaera chwakensis</taxon>
    </lineage>
</organism>
<dbReference type="AlphaFoldDB" id="A3IJM9"/>
<keyword evidence="2" id="KW-1185">Reference proteome</keyword>
<reference evidence="1 2" key="1">
    <citation type="submission" date="2007-03" db="EMBL/GenBank/DDBJ databases">
        <authorList>
            <person name="Stal L."/>
            <person name="Ferriera S."/>
            <person name="Johnson J."/>
            <person name="Kravitz S."/>
            <person name="Beeson K."/>
            <person name="Sutton G."/>
            <person name="Rogers Y.-H."/>
            <person name="Friedman R."/>
            <person name="Frazier M."/>
            <person name="Venter J.C."/>
        </authorList>
    </citation>
    <scope>NUCLEOTIDE SEQUENCE [LARGE SCALE GENOMIC DNA]</scope>
    <source>
        <strain evidence="1 2">CCY0110</strain>
    </source>
</reference>
<dbReference type="Proteomes" id="UP000003781">
    <property type="component" value="Unassembled WGS sequence"/>
</dbReference>